<sequence>MGRRRRRGGGERKGCPVRAGVRRLTLRAWTGITGRFRNCRFLGPRHPAPDNRRLLRVAFPLFTLPRGSTIDN</sequence>
<accession>A0ABP0V7N4</accession>
<name>A0ABP0V7N4_9BRYO</name>
<proteinExistence type="predicted"/>
<reference evidence="1" key="1">
    <citation type="submission" date="2024-02" db="EMBL/GenBank/DDBJ databases">
        <authorList>
            <consortium name="ELIXIR-Norway"/>
            <consortium name="Elixir Norway"/>
        </authorList>
    </citation>
    <scope>NUCLEOTIDE SEQUENCE</scope>
</reference>
<gene>
    <name evidence="1" type="ORF">CSSPJE1EN1_LOCUS25781</name>
</gene>
<dbReference type="EMBL" id="CAXAQS010000166">
    <property type="protein sequence ID" value="CAK9250403.1"/>
    <property type="molecule type" value="Genomic_DNA"/>
</dbReference>
<organism evidence="1 2">
    <name type="scientific">Sphagnum jensenii</name>
    <dbReference type="NCBI Taxonomy" id="128206"/>
    <lineage>
        <taxon>Eukaryota</taxon>
        <taxon>Viridiplantae</taxon>
        <taxon>Streptophyta</taxon>
        <taxon>Embryophyta</taxon>
        <taxon>Bryophyta</taxon>
        <taxon>Sphagnophytina</taxon>
        <taxon>Sphagnopsida</taxon>
        <taxon>Sphagnales</taxon>
        <taxon>Sphagnaceae</taxon>
        <taxon>Sphagnum</taxon>
    </lineage>
</organism>
<protein>
    <submittedName>
        <fullName evidence="1">Uncharacterized protein</fullName>
    </submittedName>
</protein>
<dbReference type="Proteomes" id="UP001497444">
    <property type="component" value="Unassembled WGS sequence"/>
</dbReference>
<comment type="caution">
    <text evidence="1">The sequence shown here is derived from an EMBL/GenBank/DDBJ whole genome shotgun (WGS) entry which is preliminary data.</text>
</comment>
<keyword evidence="2" id="KW-1185">Reference proteome</keyword>
<evidence type="ECO:0000313" key="2">
    <source>
        <dbReference type="Proteomes" id="UP001497444"/>
    </source>
</evidence>
<evidence type="ECO:0000313" key="1">
    <source>
        <dbReference type="EMBL" id="CAK9250403.1"/>
    </source>
</evidence>